<dbReference type="InterPro" id="IPR036736">
    <property type="entry name" value="ACP-like_sf"/>
</dbReference>
<keyword evidence="1" id="KW-0596">Phosphopantetheine</keyword>
<dbReference type="STRING" id="589385.SAMN05421504_101860"/>
<sequence length="78" mass="8613">MELESTRGQVRGIALEILELDDAELPADADFYEVGGDSLALLELITKVEKHFGVRFEDDVANSLRSVEDIVRELHAAA</sequence>
<proteinExistence type="predicted"/>
<keyword evidence="2" id="KW-0597">Phosphoprotein</keyword>
<dbReference type="RefSeq" id="WP_091286776.1">
    <property type="nucleotide sequence ID" value="NZ_FNON01000001.1"/>
</dbReference>
<dbReference type="EMBL" id="FNON01000001">
    <property type="protein sequence ID" value="SDW54353.1"/>
    <property type="molecule type" value="Genomic_DNA"/>
</dbReference>
<evidence type="ECO:0000313" key="4">
    <source>
        <dbReference type="EMBL" id="SDW54353.1"/>
    </source>
</evidence>
<evidence type="ECO:0000259" key="3">
    <source>
        <dbReference type="PROSITE" id="PS50075"/>
    </source>
</evidence>
<accession>A0A1H2UDT9</accession>
<dbReference type="AlphaFoldDB" id="A0A1H2UDT9"/>
<dbReference type="Pfam" id="PF00550">
    <property type="entry name" value="PP-binding"/>
    <property type="match status" value="1"/>
</dbReference>
<dbReference type="InterPro" id="IPR020806">
    <property type="entry name" value="PKS_PP-bd"/>
</dbReference>
<dbReference type="SMART" id="SM00823">
    <property type="entry name" value="PKS_PP"/>
    <property type="match status" value="1"/>
</dbReference>
<dbReference type="Gene3D" id="1.10.1200.10">
    <property type="entry name" value="ACP-like"/>
    <property type="match status" value="1"/>
</dbReference>
<dbReference type="PROSITE" id="PS50075">
    <property type="entry name" value="CARRIER"/>
    <property type="match status" value="1"/>
</dbReference>
<dbReference type="Proteomes" id="UP000199515">
    <property type="component" value="Unassembled WGS sequence"/>
</dbReference>
<feature type="domain" description="Carrier" evidence="3">
    <location>
        <begin position="1"/>
        <end position="78"/>
    </location>
</feature>
<gene>
    <name evidence="4" type="ORF">SAMN05421504_101860</name>
</gene>
<organism evidence="4 5">
    <name type="scientific">Amycolatopsis xylanica</name>
    <dbReference type="NCBI Taxonomy" id="589385"/>
    <lineage>
        <taxon>Bacteria</taxon>
        <taxon>Bacillati</taxon>
        <taxon>Actinomycetota</taxon>
        <taxon>Actinomycetes</taxon>
        <taxon>Pseudonocardiales</taxon>
        <taxon>Pseudonocardiaceae</taxon>
        <taxon>Amycolatopsis</taxon>
    </lineage>
</organism>
<dbReference type="OrthoDB" id="3192863at2"/>
<dbReference type="PROSITE" id="PS00012">
    <property type="entry name" value="PHOSPHOPANTETHEINE"/>
    <property type="match status" value="1"/>
</dbReference>
<dbReference type="InterPro" id="IPR006162">
    <property type="entry name" value="Ppantetheine_attach_site"/>
</dbReference>
<evidence type="ECO:0000256" key="2">
    <source>
        <dbReference type="ARBA" id="ARBA00022553"/>
    </source>
</evidence>
<name>A0A1H2UDT9_9PSEU</name>
<reference evidence="4 5" key="1">
    <citation type="submission" date="2016-10" db="EMBL/GenBank/DDBJ databases">
        <authorList>
            <person name="de Groot N.N."/>
        </authorList>
    </citation>
    <scope>NUCLEOTIDE SEQUENCE [LARGE SCALE GENOMIC DNA]</scope>
    <source>
        <strain evidence="4 5">CPCC 202699</strain>
    </source>
</reference>
<protein>
    <submittedName>
        <fullName evidence="4">Acyl carrier protein</fullName>
    </submittedName>
</protein>
<evidence type="ECO:0000313" key="5">
    <source>
        <dbReference type="Proteomes" id="UP000199515"/>
    </source>
</evidence>
<dbReference type="GO" id="GO:0031177">
    <property type="term" value="F:phosphopantetheine binding"/>
    <property type="evidence" value="ECO:0007669"/>
    <property type="project" value="InterPro"/>
</dbReference>
<keyword evidence="5" id="KW-1185">Reference proteome</keyword>
<evidence type="ECO:0000256" key="1">
    <source>
        <dbReference type="ARBA" id="ARBA00022450"/>
    </source>
</evidence>
<dbReference type="InterPro" id="IPR009081">
    <property type="entry name" value="PP-bd_ACP"/>
</dbReference>
<dbReference type="SUPFAM" id="SSF47336">
    <property type="entry name" value="ACP-like"/>
    <property type="match status" value="1"/>
</dbReference>